<protein>
    <submittedName>
        <fullName evidence="2">Uncharacterized protein</fullName>
    </submittedName>
</protein>
<accession>A0A0F9CKV6</accession>
<comment type="caution">
    <text evidence="2">The sequence shown here is derived from an EMBL/GenBank/DDBJ whole genome shotgun (WGS) entry which is preliminary data.</text>
</comment>
<evidence type="ECO:0000313" key="2">
    <source>
        <dbReference type="EMBL" id="KKK97276.1"/>
    </source>
</evidence>
<feature type="compositionally biased region" description="Polar residues" evidence="1">
    <location>
        <begin position="1"/>
        <end position="12"/>
    </location>
</feature>
<dbReference type="AlphaFoldDB" id="A0A0F9CKV6"/>
<name>A0A0F9CKV6_9ZZZZ</name>
<evidence type="ECO:0000256" key="1">
    <source>
        <dbReference type="SAM" id="MobiDB-lite"/>
    </source>
</evidence>
<gene>
    <name evidence="2" type="ORF">LCGC14_2654340</name>
</gene>
<feature type="non-terminal residue" evidence="2">
    <location>
        <position position="22"/>
    </location>
</feature>
<proteinExistence type="predicted"/>
<feature type="region of interest" description="Disordered" evidence="1">
    <location>
        <begin position="1"/>
        <end position="22"/>
    </location>
</feature>
<sequence>MEITMSQEQQDNVILKTGRENE</sequence>
<organism evidence="2">
    <name type="scientific">marine sediment metagenome</name>
    <dbReference type="NCBI Taxonomy" id="412755"/>
    <lineage>
        <taxon>unclassified sequences</taxon>
        <taxon>metagenomes</taxon>
        <taxon>ecological metagenomes</taxon>
    </lineage>
</organism>
<reference evidence="2" key="1">
    <citation type="journal article" date="2015" name="Nature">
        <title>Complex archaea that bridge the gap between prokaryotes and eukaryotes.</title>
        <authorList>
            <person name="Spang A."/>
            <person name="Saw J.H."/>
            <person name="Jorgensen S.L."/>
            <person name="Zaremba-Niedzwiedzka K."/>
            <person name="Martijn J."/>
            <person name="Lind A.E."/>
            <person name="van Eijk R."/>
            <person name="Schleper C."/>
            <person name="Guy L."/>
            <person name="Ettema T.J."/>
        </authorList>
    </citation>
    <scope>NUCLEOTIDE SEQUENCE</scope>
</reference>
<dbReference type="EMBL" id="LAZR01046120">
    <property type="protein sequence ID" value="KKK97276.1"/>
    <property type="molecule type" value="Genomic_DNA"/>
</dbReference>